<evidence type="ECO:0000313" key="2">
    <source>
        <dbReference type="EMBL" id="MPC65354.1"/>
    </source>
</evidence>
<name>A0A5B7H974_PORTR</name>
<feature type="compositionally biased region" description="Basic residues" evidence="1">
    <location>
        <begin position="26"/>
        <end position="39"/>
    </location>
</feature>
<sequence>MLPLAWARPSRLPPRPSQPPSDHISLRGRNRNMGRHRRTPLSYFKALLVTVRSAGYQRPAEGPGPRQAPTTGGPTGPVSVVGLVEAAGRPGRTGAPMHTRTAAPHPYPHLHTPCNPATSNTTRARLTQAASSRRPLQRPFAKCHSKRTCVRCIARQELTRLAQHTNAAGDTLLCHIQMSQPFFSTGRPT</sequence>
<comment type="caution">
    <text evidence="2">The sequence shown here is derived from an EMBL/GenBank/DDBJ whole genome shotgun (WGS) entry which is preliminary data.</text>
</comment>
<feature type="compositionally biased region" description="Low complexity" evidence="1">
    <location>
        <begin position="63"/>
        <end position="77"/>
    </location>
</feature>
<feature type="compositionally biased region" description="Low complexity" evidence="1">
    <location>
        <begin position="1"/>
        <end position="10"/>
    </location>
</feature>
<proteinExistence type="predicted"/>
<evidence type="ECO:0000313" key="3">
    <source>
        <dbReference type="Proteomes" id="UP000324222"/>
    </source>
</evidence>
<reference evidence="2 3" key="1">
    <citation type="submission" date="2019-05" db="EMBL/GenBank/DDBJ databases">
        <title>Another draft genome of Portunus trituberculatus and its Hox gene families provides insights of decapod evolution.</title>
        <authorList>
            <person name="Jeong J.-H."/>
            <person name="Song I."/>
            <person name="Kim S."/>
            <person name="Choi T."/>
            <person name="Kim D."/>
            <person name="Ryu S."/>
            <person name="Kim W."/>
        </authorList>
    </citation>
    <scope>NUCLEOTIDE SEQUENCE [LARGE SCALE GENOMIC DNA]</scope>
    <source>
        <tissue evidence="2">Muscle</tissue>
    </source>
</reference>
<dbReference type="Proteomes" id="UP000324222">
    <property type="component" value="Unassembled WGS sequence"/>
</dbReference>
<feature type="region of interest" description="Disordered" evidence="1">
    <location>
        <begin position="1"/>
        <end position="39"/>
    </location>
</feature>
<protein>
    <submittedName>
        <fullName evidence="2">Uncharacterized protein</fullName>
    </submittedName>
</protein>
<dbReference type="EMBL" id="VSRR010023258">
    <property type="protein sequence ID" value="MPC65354.1"/>
    <property type="molecule type" value="Genomic_DNA"/>
</dbReference>
<accession>A0A5B7H974</accession>
<evidence type="ECO:0000256" key="1">
    <source>
        <dbReference type="SAM" id="MobiDB-lite"/>
    </source>
</evidence>
<keyword evidence="3" id="KW-1185">Reference proteome</keyword>
<organism evidence="2 3">
    <name type="scientific">Portunus trituberculatus</name>
    <name type="common">Swimming crab</name>
    <name type="synonym">Neptunus trituberculatus</name>
    <dbReference type="NCBI Taxonomy" id="210409"/>
    <lineage>
        <taxon>Eukaryota</taxon>
        <taxon>Metazoa</taxon>
        <taxon>Ecdysozoa</taxon>
        <taxon>Arthropoda</taxon>
        <taxon>Crustacea</taxon>
        <taxon>Multicrustacea</taxon>
        <taxon>Malacostraca</taxon>
        <taxon>Eumalacostraca</taxon>
        <taxon>Eucarida</taxon>
        <taxon>Decapoda</taxon>
        <taxon>Pleocyemata</taxon>
        <taxon>Brachyura</taxon>
        <taxon>Eubrachyura</taxon>
        <taxon>Portunoidea</taxon>
        <taxon>Portunidae</taxon>
        <taxon>Portuninae</taxon>
        <taxon>Portunus</taxon>
    </lineage>
</organism>
<dbReference type="AlphaFoldDB" id="A0A5B7H974"/>
<gene>
    <name evidence="2" type="ORF">E2C01_059488</name>
</gene>
<feature type="region of interest" description="Disordered" evidence="1">
    <location>
        <begin position="55"/>
        <end position="77"/>
    </location>
</feature>